<dbReference type="Pfam" id="PF07396">
    <property type="entry name" value="Porin_O_P"/>
    <property type="match status" value="1"/>
</dbReference>
<dbReference type="Gene3D" id="2.40.160.10">
    <property type="entry name" value="Porin"/>
    <property type="match status" value="1"/>
</dbReference>
<evidence type="ECO:0000313" key="3">
    <source>
        <dbReference type="Proteomes" id="UP000548726"/>
    </source>
</evidence>
<sequence length="411" mass="44609">MRLPRGTYVPRQVVLGLSCAGVGISLFNAPAAVAGTIPTFTFNGITIKPYATDQLDIGGFPQTNQPVPGVGARGGRIRNGARVTIHNQVELGGIWDFGPAPGGQMRLFEGQISYIGLRHFVFTAGIFKPSFGLESMQAQGDTAFIERSSISTITRNIAAGIERQAVQIEAHGKRYHLALSGTAGTAGPGENGNQRALVFRLVGVPVRTRDLFFHVGFSGEWVFRVAHSPGQQPTATFSDYPEMNVGLTSKYLNTGKINLRDVGAFGLEAAAAWKRLLFQGEAYEIVANKAVENTTQKLHFSGWYAQASYTLVGKPRSWKSRTAAFSSPTCAKNQNYMCNGTGILEASARYSEASLKSASVDGGQQKAWSANLNWWPMDILKIALQYEYGTIKGGRFPENFHAVLSMIQIKF</sequence>
<dbReference type="EMBL" id="BLJP01000012">
    <property type="protein sequence ID" value="GFE94462.1"/>
    <property type="molecule type" value="Genomic_DNA"/>
</dbReference>
<proteinExistence type="predicted"/>
<dbReference type="RefSeq" id="WP_237388982.1">
    <property type="nucleotide sequence ID" value="NZ_BLJP01000012.1"/>
</dbReference>
<dbReference type="InterPro" id="IPR010870">
    <property type="entry name" value="Porin_O/P"/>
</dbReference>
<reference evidence="2 3" key="1">
    <citation type="journal article" date="2020" name="Cell Rep.">
        <title>Local necrotic cells trigger systemic immune activation via gut microbiome dysbiosis in Drosophila.</title>
        <authorList>
            <person name="Kosakamoto H."/>
            <person name="Yamauchi T."/>
            <person name="Akuzawa-Tokita Y."/>
            <person name="Nishimura K."/>
            <person name="Soga T."/>
            <person name="Murakami T."/>
            <person name="Mori H."/>
            <person name="Yamamoto K."/>
            <person name="Miyazaki R."/>
            <person name="Koto A."/>
            <person name="Miura M."/>
            <person name="Obata F."/>
        </authorList>
    </citation>
    <scope>NUCLEOTIDE SEQUENCE [LARGE SCALE GENOMIC DNA]</scope>
    <source>
        <strain evidence="2 3">Ai</strain>
    </source>
</reference>
<feature type="chain" id="PRO_5027846885" description="Porin" evidence="1">
    <location>
        <begin position="35"/>
        <end position="411"/>
    </location>
</feature>
<keyword evidence="1" id="KW-0732">Signal</keyword>
<protein>
    <recommendedName>
        <fullName evidence="4">Porin</fullName>
    </recommendedName>
</protein>
<accession>A0A6V8IBM1</accession>
<evidence type="ECO:0000313" key="2">
    <source>
        <dbReference type="EMBL" id="GFE94462.1"/>
    </source>
</evidence>
<name>A0A6V8IBM1_9PROT</name>
<dbReference type="InterPro" id="IPR023614">
    <property type="entry name" value="Porin_dom_sf"/>
</dbReference>
<dbReference type="Proteomes" id="UP000548726">
    <property type="component" value="Unassembled WGS sequence"/>
</dbReference>
<gene>
    <name evidence="2" type="ORF">DmAi_25210</name>
</gene>
<evidence type="ECO:0008006" key="4">
    <source>
        <dbReference type="Google" id="ProtNLM"/>
    </source>
</evidence>
<comment type="caution">
    <text evidence="2">The sequence shown here is derived from an EMBL/GenBank/DDBJ whole genome shotgun (WGS) entry which is preliminary data.</text>
</comment>
<keyword evidence="3" id="KW-1185">Reference proteome</keyword>
<organism evidence="2 3">
    <name type="scientific">Acetobacter persici</name>
    <dbReference type="NCBI Taxonomy" id="1076596"/>
    <lineage>
        <taxon>Bacteria</taxon>
        <taxon>Pseudomonadati</taxon>
        <taxon>Pseudomonadota</taxon>
        <taxon>Alphaproteobacteria</taxon>
        <taxon>Acetobacterales</taxon>
        <taxon>Acetobacteraceae</taxon>
        <taxon>Acetobacter</taxon>
    </lineage>
</organism>
<feature type="signal peptide" evidence="1">
    <location>
        <begin position="1"/>
        <end position="34"/>
    </location>
</feature>
<evidence type="ECO:0000256" key="1">
    <source>
        <dbReference type="SAM" id="SignalP"/>
    </source>
</evidence>
<dbReference type="AlphaFoldDB" id="A0A6V8IBM1"/>